<dbReference type="AlphaFoldDB" id="A0A370TGX3"/>
<dbReference type="Proteomes" id="UP000254866">
    <property type="component" value="Unassembled WGS sequence"/>
</dbReference>
<proteinExistence type="inferred from homology"/>
<feature type="compositionally biased region" description="Acidic residues" evidence="2">
    <location>
        <begin position="434"/>
        <end position="450"/>
    </location>
</feature>
<name>A0A370TGX3_9HELO</name>
<feature type="compositionally biased region" description="Acidic residues" evidence="2">
    <location>
        <begin position="409"/>
        <end position="418"/>
    </location>
</feature>
<protein>
    <recommendedName>
        <fullName evidence="3">Transcription factor Iwr1 domain-containing protein</fullName>
    </recommendedName>
</protein>
<feature type="compositionally biased region" description="Polar residues" evidence="2">
    <location>
        <begin position="185"/>
        <end position="203"/>
    </location>
</feature>
<reference evidence="4 5" key="1">
    <citation type="journal article" date="2018" name="IMA Fungus">
        <title>IMA Genome-F 9: Draft genome sequence of Annulohypoxylon stygium, Aspergillus mulundensis, Berkeleyomyces basicola (syn. Thielaviopsis basicola), Ceratocystis smalleyi, two Cercospora beticola strains, Coleophoma cylindrospora, Fusarium fracticaudum, Phialophora cf. hyalina, and Morchella septimelata.</title>
        <authorList>
            <person name="Wingfield B.D."/>
            <person name="Bills G.F."/>
            <person name="Dong Y."/>
            <person name="Huang W."/>
            <person name="Nel W.J."/>
            <person name="Swalarsk-Parry B.S."/>
            <person name="Vaghefi N."/>
            <person name="Wilken P.M."/>
            <person name="An Z."/>
            <person name="de Beer Z.W."/>
            <person name="De Vos L."/>
            <person name="Chen L."/>
            <person name="Duong T.A."/>
            <person name="Gao Y."/>
            <person name="Hammerbacher A."/>
            <person name="Kikkert J.R."/>
            <person name="Li Y."/>
            <person name="Li H."/>
            <person name="Li K."/>
            <person name="Li Q."/>
            <person name="Liu X."/>
            <person name="Ma X."/>
            <person name="Naidoo K."/>
            <person name="Pethybridge S.J."/>
            <person name="Sun J."/>
            <person name="Steenkamp E.T."/>
            <person name="van der Nest M.A."/>
            <person name="van Wyk S."/>
            <person name="Wingfield M.J."/>
            <person name="Xiong C."/>
            <person name="Yue Q."/>
            <person name="Zhang X."/>
        </authorList>
    </citation>
    <scope>NUCLEOTIDE SEQUENCE [LARGE SCALE GENOMIC DNA]</scope>
    <source>
        <strain evidence="4 5">BP 5553</strain>
    </source>
</reference>
<feature type="region of interest" description="Disordered" evidence="2">
    <location>
        <begin position="278"/>
        <end position="304"/>
    </location>
</feature>
<dbReference type="GO" id="GO:0005737">
    <property type="term" value="C:cytoplasm"/>
    <property type="evidence" value="ECO:0007669"/>
    <property type="project" value="TreeGrafter"/>
</dbReference>
<dbReference type="PANTHER" id="PTHR28063:SF1">
    <property type="entry name" value="RNA POLYMERASE II NUCLEAR LOCALIZATION PROTEIN IWR1"/>
    <property type="match status" value="1"/>
</dbReference>
<dbReference type="GO" id="GO:0006606">
    <property type="term" value="P:protein import into nucleus"/>
    <property type="evidence" value="ECO:0007669"/>
    <property type="project" value="InterPro"/>
</dbReference>
<feature type="region of interest" description="Disordered" evidence="2">
    <location>
        <begin position="25"/>
        <end position="94"/>
    </location>
</feature>
<dbReference type="RefSeq" id="XP_031867415.1">
    <property type="nucleotide sequence ID" value="XM_032016184.1"/>
</dbReference>
<evidence type="ECO:0000313" key="5">
    <source>
        <dbReference type="Proteomes" id="UP000254866"/>
    </source>
</evidence>
<feature type="compositionally biased region" description="Polar residues" evidence="2">
    <location>
        <begin position="49"/>
        <end position="63"/>
    </location>
</feature>
<feature type="region of interest" description="Disordered" evidence="2">
    <location>
        <begin position="148"/>
        <end position="243"/>
    </location>
</feature>
<comment type="similarity">
    <text evidence="1">Belongs to the IWR1/SLC7A6OS family.</text>
</comment>
<dbReference type="GeneID" id="43600410"/>
<evidence type="ECO:0000259" key="3">
    <source>
        <dbReference type="Pfam" id="PF08574"/>
    </source>
</evidence>
<dbReference type="OrthoDB" id="6255506at2759"/>
<gene>
    <name evidence="4" type="ORF">BP5553_07561</name>
</gene>
<accession>A0A370TGX3</accession>
<evidence type="ECO:0000256" key="2">
    <source>
        <dbReference type="SAM" id="MobiDB-lite"/>
    </source>
</evidence>
<feature type="compositionally biased region" description="Low complexity" evidence="2">
    <location>
        <begin position="284"/>
        <end position="300"/>
    </location>
</feature>
<evidence type="ECO:0000256" key="1">
    <source>
        <dbReference type="ARBA" id="ARBA00010218"/>
    </source>
</evidence>
<evidence type="ECO:0000313" key="4">
    <source>
        <dbReference type="EMBL" id="RDL34433.1"/>
    </source>
</evidence>
<dbReference type="Pfam" id="PF08574">
    <property type="entry name" value="Iwr1"/>
    <property type="match status" value="1"/>
</dbReference>
<feature type="compositionally biased region" description="Polar residues" evidence="2">
    <location>
        <begin position="81"/>
        <end position="94"/>
    </location>
</feature>
<feature type="compositionally biased region" description="Acidic residues" evidence="2">
    <location>
        <begin position="387"/>
        <end position="401"/>
    </location>
</feature>
<dbReference type="InterPro" id="IPR040150">
    <property type="entry name" value="Iwr1"/>
</dbReference>
<dbReference type="PANTHER" id="PTHR28063">
    <property type="entry name" value="RNA POLYMERASE II NUCLEAR LOCALIZATION PROTEIN IWR1"/>
    <property type="match status" value="1"/>
</dbReference>
<organism evidence="4 5">
    <name type="scientific">Venustampulla echinocandica</name>
    <dbReference type="NCBI Taxonomy" id="2656787"/>
    <lineage>
        <taxon>Eukaryota</taxon>
        <taxon>Fungi</taxon>
        <taxon>Dikarya</taxon>
        <taxon>Ascomycota</taxon>
        <taxon>Pezizomycotina</taxon>
        <taxon>Leotiomycetes</taxon>
        <taxon>Helotiales</taxon>
        <taxon>Pleuroascaceae</taxon>
        <taxon>Venustampulla</taxon>
    </lineage>
</organism>
<feature type="domain" description="Transcription factor Iwr1" evidence="3">
    <location>
        <begin position="344"/>
        <end position="413"/>
    </location>
</feature>
<dbReference type="EMBL" id="NPIC01000007">
    <property type="protein sequence ID" value="RDL34433.1"/>
    <property type="molecule type" value="Genomic_DNA"/>
</dbReference>
<keyword evidence="5" id="KW-1185">Reference proteome</keyword>
<feature type="compositionally biased region" description="Basic and acidic residues" evidence="2">
    <location>
        <begin position="173"/>
        <end position="184"/>
    </location>
</feature>
<dbReference type="InterPro" id="IPR013883">
    <property type="entry name" value="TF_Iwr1_dom"/>
</dbReference>
<feature type="compositionally biased region" description="Low complexity" evidence="2">
    <location>
        <begin position="69"/>
        <end position="80"/>
    </location>
</feature>
<comment type="caution">
    <text evidence="4">The sequence shown here is derived from an EMBL/GenBank/DDBJ whole genome shotgun (WGS) entry which is preliminary data.</text>
</comment>
<sequence>MSLPPVTVHIKRKATDEPVDFLRVHEPHGKRQRRATDFVFSRQPIPETGSLTTPQSPAQTSRPIKQIHRAASSRSLSANRKQQTLQPGSSQPQNAAQLVLPVFQTGQASSALQGNDPVGADGVSRETPRLSLQAAKVRHFHMSRISIPTDPLAPLPGGQIRKRTAQSHPAVFMERKSRTKDSRTQKLSSEVQATQSALEQNINPPEPRRQKKPGLAVKGSAVSKKDEHKPTQPPAPAQATTPVRLPSGIMMPWDVNSEQLAAEMQAYTLQEIGRNISEADTFQSKPTPTTPTVKSKGSPSRFKPKKPLLRYMERHPDTAMEIDDGTNMELDQPLSGDEMDDDSEYIIDTYVRMPAHTLESSNSPKNIGLLVLDSQPDIDDFYLDEWDSDEEVDDEDEDENAEDHYTADYPDDEVDSDDEFGRNPYSYRTQNASDLEEFDEDDATFSDDEADGTKYPWAKQPS</sequence>
<feature type="region of interest" description="Disordered" evidence="2">
    <location>
        <begin position="387"/>
        <end position="462"/>
    </location>
</feature>